<keyword evidence="1" id="KW-0812">Transmembrane</keyword>
<sequence length="53" mass="6351">MNKFIVNLFFALIFMFLLYKFGPVIWLFGFIAVWLMTLVMLDQKTKKKKAESE</sequence>
<proteinExistence type="predicted"/>
<evidence type="ECO:0000313" key="5">
    <source>
        <dbReference type="Proteomes" id="UP000294641"/>
    </source>
</evidence>
<dbReference type="EMBL" id="UGNP01000001">
    <property type="protein sequence ID" value="STX09353.1"/>
    <property type="molecule type" value="Genomic_DNA"/>
</dbReference>
<comment type="caution">
    <text evidence="2">The sequence shown here is derived from an EMBL/GenBank/DDBJ whole genome shotgun (WGS) entry which is preliminary data.</text>
</comment>
<dbReference type="EMBL" id="SNZG01000024">
    <property type="protein sequence ID" value="TDR36569.1"/>
    <property type="molecule type" value="Genomic_DNA"/>
</dbReference>
<dbReference type="RefSeq" id="WP_166636117.1">
    <property type="nucleotide sequence ID" value="NZ_BJUE01000090.1"/>
</dbReference>
<evidence type="ECO:0000313" key="4">
    <source>
        <dbReference type="Proteomes" id="UP000254330"/>
    </source>
</evidence>
<keyword evidence="1" id="KW-0472">Membrane</keyword>
<evidence type="ECO:0000313" key="3">
    <source>
        <dbReference type="EMBL" id="TDR36569.1"/>
    </source>
</evidence>
<reference evidence="3 5" key="2">
    <citation type="submission" date="2019-03" db="EMBL/GenBank/DDBJ databases">
        <title>Genomic Encyclopedia of Type Strains, Phase IV (KMG-IV): sequencing the most valuable type-strain genomes for metagenomic binning, comparative biology and taxonomic classification.</title>
        <authorList>
            <person name="Goeker M."/>
        </authorList>
    </citation>
    <scope>NUCLEOTIDE SEQUENCE [LARGE SCALE GENOMIC DNA]</scope>
    <source>
        <strain evidence="3 5">DSM 20580</strain>
    </source>
</reference>
<protein>
    <submittedName>
        <fullName evidence="2">Uncharacterized protein</fullName>
    </submittedName>
</protein>
<keyword evidence="1" id="KW-1133">Transmembrane helix</keyword>
<reference evidence="2 4" key="1">
    <citation type="submission" date="2018-06" db="EMBL/GenBank/DDBJ databases">
        <authorList>
            <consortium name="Pathogen Informatics"/>
            <person name="Doyle S."/>
        </authorList>
    </citation>
    <scope>NUCLEOTIDE SEQUENCE [LARGE SCALE GENOMIC DNA]</scope>
    <source>
        <strain evidence="2 4">NCTC10597</strain>
    </source>
</reference>
<accession>A0A8B4Q9G3</accession>
<organism evidence="2 4">
    <name type="scientific">Kurthia zopfii</name>
    <dbReference type="NCBI Taxonomy" id="1650"/>
    <lineage>
        <taxon>Bacteria</taxon>
        <taxon>Bacillati</taxon>
        <taxon>Bacillota</taxon>
        <taxon>Bacilli</taxon>
        <taxon>Bacillales</taxon>
        <taxon>Caryophanaceae</taxon>
        <taxon>Kurthia</taxon>
    </lineage>
</organism>
<dbReference type="Proteomes" id="UP000254330">
    <property type="component" value="Unassembled WGS sequence"/>
</dbReference>
<feature type="transmembrane region" description="Helical" evidence="1">
    <location>
        <begin position="6"/>
        <end position="39"/>
    </location>
</feature>
<evidence type="ECO:0000313" key="2">
    <source>
        <dbReference type="EMBL" id="STX09353.1"/>
    </source>
</evidence>
<dbReference type="AlphaFoldDB" id="A0A8B4Q9G3"/>
<name>A0A8B4Q9G3_9BACL</name>
<keyword evidence="5" id="KW-1185">Reference proteome</keyword>
<dbReference type="Proteomes" id="UP000294641">
    <property type="component" value="Unassembled WGS sequence"/>
</dbReference>
<gene>
    <name evidence="3" type="ORF">DFR61_12433</name>
    <name evidence="2" type="ORF">NCTC10597_01025</name>
</gene>
<evidence type="ECO:0000256" key="1">
    <source>
        <dbReference type="SAM" id="Phobius"/>
    </source>
</evidence>